<gene>
    <name evidence="1" type="ORF">CgunFtcFv8_014098</name>
</gene>
<accession>A0AAN8E2P5</accession>
<sequence>MVNSGNKIRLQKLLKEQLKTRVCRVQGEIIYCEGERSTNLGTGVASGDYVFKHPEADTILLSAYAKLRSRNYTGTVVLDCEDTDVFVQEAYVSQQLPGDLLIRRKHAFINCQAMLSEEVAKIIIPLHVITGSDHTSGFYGHGKKKVMEKVMTNPETIQLLGRVGENLVLEDRVRAEMKAFVFSIVYAESADITCGQARASKWHKLKKKSTVRLPPDDDPLDHHVENTNDIAYCQLHYNLLEHPSPIGYGWELVNGKCRPVRHTFAPAAHTC</sequence>
<proteinExistence type="predicted"/>
<keyword evidence="2" id="KW-1185">Reference proteome</keyword>
<evidence type="ECO:0000313" key="1">
    <source>
        <dbReference type="EMBL" id="KAK5933635.1"/>
    </source>
</evidence>
<reference evidence="1 2" key="1">
    <citation type="journal article" date="2023" name="Mol. Biol. Evol.">
        <title>Genomics of Secondarily Temperate Adaptation in the Only Non-Antarctic Icefish.</title>
        <authorList>
            <person name="Rivera-Colon A.G."/>
            <person name="Rayamajhi N."/>
            <person name="Minhas B.F."/>
            <person name="Madrigal G."/>
            <person name="Bilyk K.T."/>
            <person name="Yoon V."/>
            <person name="Hune M."/>
            <person name="Gregory S."/>
            <person name="Cheng C.H.C."/>
            <person name="Catchen J.M."/>
        </authorList>
    </citation>
    <scope>NUCLEOTIDE SEQUENCE [LARGE SCALE GENOMIC DNA]</scope>
    <source>
        <tissue evidence="1">White muscle</tissue>
    </source>
</reference>
<evidence type="ECO:0000313" key="2">
    <source>
        <dbReference type="Proteomes" id="UP001331515"/>
    </source>
</evidence>
<dbReference type="EMBL" id="JAURVH010001514">
    <property type="protein sequence ID" value="KAK5933635.1"/>
    <property type="molecule type" value="Genomic_DNA"/>
</dbReference>
<organism evidence="1 2">
    <name type="scientific">Champsocephalus gunnari</name>
    <name type="common">Mackerel icefish</name>
    <dbReference type="NCBI Taxonomy" id="52237"/>
    <lineage>
        <taxon>Eukaryota</taxon>
        <taxon>Metazoa</taxon>
        <taxon>Chordata</taxon>
        <taxon>Craniata</taxon>
        <taxon>Vertebrata</taxon>
        <taxon>Euteleostomi</taxon>
        <taxon>Actinopterygii</taxon>
        <taxon>Neopterygii</taxon>
        <taxon>Teleostei</taxon>
        <taxon>Neoteleostei</taxon>
        <taxon>Acanthomorphata</taxon>
        <taxon>Eupercaria</taxon>
        <taxon>Perciformes</taxon>
        <taxon>Notothenioidei</taxon>
        <taxon>Channichthyidae</taxon>
        <taxon>Champsocephalus</taxon>
    </lineage>
</organism>
<dbReference type="Proteomes" id="UP001331515">
    <property type="component" value="Unassembled WGS sequence"/>
</dbReference>
<dbReference type="AlphaFoldDB" id="A0AAN8E2P5"/>
<comment type="caution">
    <text evidence="1">The sequence shown here is derived from an EMBL/GenBank/DDBJ whole genome shotgun (WGS) entry which is preliminary data.</text>
</comment>
<protein>
    <submittedName>
        <fullName evidence="1">Uncharacterized protein</fullName>
    </submittedName>
</protein>
<name>A0AAN8E2P5_CHAGU</name>